<sequence>MKYPNRSMYLEGIETIILTCISNRNPPTTYLWYFNGTSIHAGNVFEIKNGRESESGQYICNASNLFHGTVFEASNAVNVQITSKYPTVHKCRRISKNSNSTDANNQEMNTYFTIDDTSYERIGPLDHHPYQEIFQISSTQDCKDKNSQYLTAVSIQEENQKASIITLP</sequence>
<dbReference type="Pfam" id="PF13927">
    <property type="entry name" value="Ig_3"/>
    <property type="match status" value="1"/>
</dbReference>
<reference evidence="2 3" key="1">
    <citation type="submission" date="2020-06" db="EMBL/GenBank/DDBJ databases">
        <authorList>
            <person name="Li R."/>
            <person name="Bekaert M."/>
        </authorList>
    </citation>
    <scope>NUCLEOTIDE SEQUENCE [LARGE SCALE GENOMIC DNA]</scope>
    <source>
        <strain evidence="3">wild</strain>
    </source>
</reference>
<evidence type="ECO:0000259" key="1">
    <source>
        <dbReference type="PROSITE" id="PS50835"/>
    </source>
</evidence>
<dbReference type="SUPFAM" id="SSF48726">
    <property type="entry name" value="Immunoglobulin"/>
    <property type="match status" value="1"/>
</dbReference>
<evidence type="ECO:0000313" key="2">
    <source>
        <dbReference type="EMBL" id="CAC5399959.1"/>
    </source>
</evidence>
<protein>
    <recommendedName>
        <fullName evidence="1">Ig-like domain-containing protein</fullName>
    </recommendedName>
</protein>
<dbReference type="Proteomes" id="UP000507470">
    <property type="component" value="Unassembled WGS sequence"/>
</dbReference>
<dbReference type="OrthoDB" id="6158624at2759"/>
<dbReference type="InterPro" id="IPR003598">
    <property type="entry name" value="Ig_sub2"/>
</dbReference>
<keyword evidence="3" id="KW-1185">Reference proteome</keyword>
<name>A0A6J8CWW9_MYTCO</name>
<dbReference type="InterPro" id="IPR013783">
    <property type="entry name" value="Ig-like_fold"/>
</dbReference>
<evidence type="ECO:0000313" key="3">
    <source>
        <dbReference type="Proteomes" id="UP000507470"/>
    </source>
</evidence>
<dbReference type="InterPro" id="IPR007110">
    <property type="entry name" value="Ig-like_dom"/>
</dbReference>
<feature type="domain" description="Ig-like" evidence="1">
    <location>
        <begin position="1"/>
        <end position="78"/>
    </location>
</feature>
<dbReference type="SMART" id="SM00408">
    <property type="entry name" value="IGc2"/>
    <property type="match status" value="1"/>
</dbReference>
<dbReference type="InterPro" id="IPR036179">
    <property type="entry name" value="Ig-like_dom_sf"/>
</dbReference>
<organism evidence="2 3">
    <name type="scientific">Mytilus coruscus</name>
    <name type="common">Sea mussel</name>
    <dbReference type="NCBI Taxonomy" id="42192"/>
    <lineage>
        <taxon>Eukaryota</taxon>
        <taxon>Metazoa</taxon>
        <taxon>Spiralia</taxon>
        <taxon>Lophotrochozoa</taxon>
        <taxon>Mollusca</taxon>
        <taxon>Bivalvia</taxon>
        <taxon>Autobranchia</taxon>
        <taxon>Pteriomorphia</taxon>
        <taxon>Mytilida</taxon>
        <taxon>Mytiloidea</taxon>
        <taxon>Mytilidae</taxon>
        <taxon>Mytilinae</taxon>
        <taxon>Mytilus</taxon>
    </lineage>
</organism>
<dbReference type="PROSITE" id="PS50835">
    <property type="entry name" value="IG_LIKE"/>
    <property type="match status" value="1"/>
</dbReference>
<accession>A0A6J8CWW9</accession>
<dbReference type="AlphaFoldDB" id="A0A6J8CWW9"/>
<proteinExistence type="predicted"/>
<gene>
    <name evidence="2" type="ORF">MCOR_34181</name>
</gene>
<dbReference type="Gene3D" id="2.60.40.10">
    <property type="entry name" value="Immunoglobulins"/>
    <property type="match status" value="1"/>
</dbReference>
<dbReference type="EMBL" id="CACVKT020006142">
    <property type="protein sequence ID" value="CAC5399959.1"/>
    <property type="molecule type" value="Genomic_DNA"/>
</dbReference>